<protein>
    <recommendedName>
        <fullName evidence="5">Small hydrophobic protein</fullName>
    </recommendedName>
</protein>
<reference evidence="20" key="1">
    <citation type="submission" date="2018-07" db="EMBL/GenBank/DDBJ databases">
        <title>Mumps surveillance in the United States.</title>
        <authorList>
            <person name="Wharton A.K."/>
            <person name="Hickman C."/>
            <person name="Rota P."/>
        </authorList>
    </citation>
    <scope>NUCLEOTIDE SEQUENCE</scope>
    <source>
        <strain evidence="15">MuVs/Hawaii.USA/19.17/3[G]</strain>
        <strain evidence="16">MuVs/Hawaii.USA/19.17/4[G]</strain>
        <strain evidence="18">MuVs/Hawaii.USA/19.17/5[G]</strain>
        <strain evidence="17">MuVs/Hawaii.USA/21.17/4[G]</strain>
        <strain evidence="19">MuVs/Hawaii.USA/21.17/5[G]</strain>
        <strain evidence="20">MuVs/Hawaii.USA/22.17/4[G]</strain>
    </source>
</reference>
<evidence type="ECO:0000256" key="11">
    <source>
        <dbReference type="ARBA" id="ARBA00022870"/>
    </source>
</evidence>
<evidence type="ECO:0000313" key="17">
    <source>
        <dbReference type="EMBL" id="QBQ34358.1"/>
    </source>
</evidence>
<evidence type="ECO:0000256" key="3">
    <source>
        <dbReference type="ARBA" id="ARBA00004381"/>
    </source>
</evidence>
<gene>
    <name evidence="20" type="primary">SH</name>
</gene>
<dbReference type="InterPro" id="IPR001477">
    <property type="entry name" value="SH"/>
</dbReference>
<evidence type="ECO:0000313" key="25">
    <source>
        <dbReference type="EMBL" id="QNH81655.1"/>
    </source>
</evidence>
<evidence type="ECO:0000256" key="6">
    <source>
        <dbReference type="ARBA" id="ARBA00022511"/>
    </source>
</evidence>
<evidence type="ECO:0000313" key="24">
    <source>
        <dbReference type="EMBL" id="QNH81646.1"/>
    </source>
</evidence>
<evidence type="ECO:0000256" key="5">
    <source>
        <dbReference type="ARBA" id="ARBA00017613"/>
    </source>
</evidence>
<keyword evidence="11" id="KW-1043">Host membrane</keyword>
<evidence type="ECO:0000256" key="8">
    <source>
        <dbReference type="ARBA" id="ARBA00022692"/>
    </source>
</evidence>
<dbReference type="EMBL" id="MT880123">
    <property type="protein sequence ID" value="QNH81637.1"/>
    <property type="molecule type" value="Viral_cRNA"/>
</dbReference>
<dbReference type="EMBL" id="MH697842">
    <property type="protein sequence ID" value="QBQ34360.1"/>
    <property type="molecule type" value="Viral_cRNA"/>
</dbReference>
<evidence type="ECO:0000313" key="27">
    <source>
        <dbReference type="EMBL" id="QNH81673.1"/>
    </source>
</evidence>
<organism evidence="20">
    <name type="scientific">Mumps virus genotype G</name>
    <dbReference type="NCBI Taxonomy" id="1384672"/>
    <lineage>
        <taxon>Viruses</taxon>
        <taxon>Riboviria</taxon>
        <taxon>Orthornavirae</taxon>
        <taxon>Negarnaviricota</taxon>
        <taxon>Haploviricotina</taxon>
        <taxon>Monjiviricetes</taxon>
        <taxon>Mononegavirales</taxon>
        <taxon>Paramyxoviridae</taxon>
        <taxon>Rubulavirinae</taxon>
        <taxon>Orthorubulavirus</taxon>
        <taxon>Orthorubulavirus parotitidis</taxon>
        <taxon>Mumps orthorubulavirus</taxon>
    </lineage>
</organism>
<keyword evidence="8" id="KW-0812">Transmembrane</keyword>
<evidence type="ECO:0000256" key="9">
    <source>
        <dbReference type="ARBA" id="ARBA00022844"/>
    </source>
</evidence>
<keyword evidence="9" id="KW-0946">Virion</keyword>
<evidence type="ECO:0000256" key="4">
    <source>
        <dbReference type="ARBA" id="ARBA00005347"/>
    </source>
</evidence>
<evidence type="ECO:0000313" key="26">
    <source>
        <dbReference type="EMBL" id="QNH81664.1"/>
    </source>
</evidence>
<dbReference type="EMBL" id="MT880121">
    <property type="protein sequence ID" value="QNH81619.1"/>
    <property type="molecule type" value="Viral_cRNA"/>
</dbReference>
<dbReference type="EMBL" id="MT880125">
    <property type="protein sequence ID" value="QNH81655.1"/>
    <property type="molecule type" value="Viral_cRNA"/>
</dbReference>
<dbReference type="EMBL" id="MH697841">
    <property type="protein sequence ID" value="QBQ34359.1"/>
    <property type="molecule type" value="Viral_cRNA"/>
</dbReference>
<evidence type="ECO:0000313" key="20">
    <source>
        <dbReference type="EMBL" id="QBQ34361.1"/>
    </source>
</evidence>
<name>A0A482LQY4_MUMPV</name>
<evidence type="ECO:0000313" key="15">
    <source>
        <dbReference type="EMBL" id="QBQ34356.1"/>
    </source>
</evidence>
<keyword evidence="10" id="KW-1100">Inhibition of host NF-kappa-B by virus</keyword>
<accession>A0A482LQY4</accession>
<dbReference type="EMBL" id="MT880127">
    <property type="protein sequence ID" value="QNH81673.1"/>
    <property type="molecule type" value="Viral_cRNA"/>
</dbReference>
<dbReference type="EMBL" id="MH697838">
    <property type="protein sequence ID" value="QBQ34356.1"/>
    <property type="molecule type" value="Viral_cRNA"/>
</dbReference>
<dbReference type="EMBL" id="MH697839">
    <property type="protein sequence ID" value="QBQ34357.1"/>
    <property type="molecule type" value="Viral_cRNA"/>
</dbReference>
<dbReference type="EMBL" id="MH697843">
    <property type="protein sequence ID" value="QBQ34361.1"/>
    <property type="molecule type" value="Viral_cRNA"/>
</dbReference>
<dbReference type="EMBL" id="MT880122">
    <property type="protein sequence ID" value="QNH81628.1"/>
    <property type="molecule type" value="Viral_cRNA"/>
</dbReference>
<evidence type="ECO:0000256" key="14">
    <source>
        <dbReference type="ARBA" id="ARBA00046638"/>
    </source>
</evidence>
<evidence type="ECO:0000313" key="18">
    <source>
        <dbReference type="EMBL" id="QBQ34359.1"/>
    </source>
</evidence>
<comment type="function">
    <text evidence="1">Plays a role in the inhibition of the host NF-kappa-B pathway. This inhibition occurs at the receptor level, by preventing the signaling of TNFR1 as well as IL-1R and TLR3.</text>
</comment>
<evidence type="ECO:0000256" key="7">
    <source>
        <dbReference type="ARBA" id="ARBA00022581"/>
    </source>
</evidence>
<comment type="subunit">
    <text evidence="14">Interacts with host TNFRSF1A, RIPK1 and IRAK1; these interactions interfere with host NF-kappa-B activation at the level of receptor complexes. Interacts with host protein UBQLN4.</text>
</comment>
<keyword evidence="7" id="KW-0945">Host-virus interaction</keyword>
<evidence type="ECO:0000313" key="19">
    <source>
        <dbReference type="EMBL" id="QBQ34360.1"/>
    </source>
</evidence>
<dbReference type="EMBL" id="MT880124">
    <property type="protein sequence ID" value="QNH81646.1"/>
    <property type="molecule type" value="Viral_cRNA"/>
</dbReference>
<keyword evidence="13" id="KW-0472">Membrane</keyword>
<sequence length="76" mass="8633">MPAIQPPLYLTFPLPTPPHPITTLHVWTTLTVTYKTAVRHAAPHQRSLPHWSLDHPLQEDPQLGQVPIHHARTICI</sequence>
<evidence type="ECO:0000256" key="1">
    <source>
        <dbReference type="ARBA" id="ARBA00002033"/>
    </source>
</evidence>
<evidence type="ECO:0000256" key="12">
    <source>
        <dbReference type="ARBA" id="ARBA00022989"/>
    </source>
</evidence>
<dbReference type="GO" id="GO:0020002">
    <property type="term" value="C:host cell plasma membrane"/>
    <property type="evidence" value="ECO:0007669"/>
    <property type="project" value="UniProtKB-SubCell"/>
</dbReference>
<dbReference type="EMBL" id="MT880126">
    <property type="protein sequence ID" value="QNH81664.1"/>
    <property type="molecule type" value="Viral_cRNA"/>
</dbReference>
<evidence type="ECO:0000313" key="21">
    <source>
        <dbReference type="EMBL" id="QNH81619.1"/>
    </source>
</evidence>
<dbReference type="Pfam" id="PF01445">
    <property type="entry name" value="SH"/>
    <property type="match status" value="1"/>
</dbReference>
<evidence type="ECO:0000256" key="10">
    <source>
        <dbReference type="ARBA" id="ARBA00022863"/>
    </source>
</evidence>
<comment type="similarity">
    <text evidence="4">Belongs to the rubulavirus small hydrophobic protein family.</text>
</comment>
<dbReference type="EMBL" id="MH697840">
    <property type="protein sequence ID" value="QBQ34358.1"/>
    <property type="molecule type" value="Viral_cRNA"/>
</dbReference>
<evidence type="ECO:0000313" key="22">
    <source>
        <dbReference type="EMBL" id="QNH81628.1"/>
    </source>
</evidence>
<evidence type="ECO:0000313" key="23">
    <source>
        <dbReference type="EMBL" id="QNH81637.1"/>
    </source>
</evidence>
<reference evidence="21" key="2">
    <citation type="journal article" date="2020" name="MSphere">
        <title>Functional Characterization of Circulating Mumps Viruses with Stop Codon Mutations in the Small Hydrophobic Protein.</title>
        <authorList>
            <person name="Stinnett R.C."/>
            <person name="Beck A.S."/>
            <person name="Lopareva E.N."/>
            <person name="McNall R.J."/>
            <person name="Latner D.R."/>
            <person name="Hickman C.J."/>
            <person name="Rota P.A."/>
            <person name="Bankamp B."/>
        </authorList>
    </citation>
    <scope>NUCLEOTIDE SEQUENCE</scope>
    <source>
        <strain evidence="24">MuVs/Hawaii.USA/23.17/2</strain>
        <strain evidence="22">MuVs/Hawaii.USA/24.17</strain>
        <strain evidence="27">MuVs/Hawaii.USA/33.17/4</strain>
        <strain evidence="26">MuVs/Hawaii.USA/40.17/2</strain>
        <strain evidence="25">MuVs/Hawaii.USA/41.17/</strain>
        <strain evidence="21">MuVs/Hawaii.USA/41.17/2</strain>
        <strain evidence="23">MuVs/Hawaii.USA/44.17/12</strain>
    </source>
</reference>
<comment type="subcellular location">
    <subcellularLocation>
        <location evidence="2">Host cell membrane</location>
        <topology evidence="2">Single-pass membrane protein</topology>
    </subcellularLocation>
    <subcellularLocation>
        <location evidence="3">Virion membrane</location>
        <topology evidence="3">Single-pass membrane protein</topology>
    </subcellularLocation>
</comment>
<evidence type="ECO:0000313" key="16">
    <source>
        <dbReference type="EMBL" id="QBQ34357.1"/>
    </source>
</evidence>
<proteinExistence type="inferred from homology"/>
<evidence type="ECO:0000256" key="13">
    <source>
        <dbReference type="ARBA" id="ARBA00023136"/>
    </source>
</evidence>
<keyword evidence="12" id="KW-1133">Transmembrane helix</keyword>
<dbReference type="GO" id="GO:0085034">
    <property type="term" value="P:symbiont-mediated suppression of host NF-kappaB cascade"/>
    <property type="evidence" value="ECO:0007669"/>
    <property type="project" value="UniProtKB-KW"/>
</dbReference>
<evidence type="ECO:0000256" key="2">
    <source>
        <dbReference type="ARBA" id="ARBA00004178"/>
    </source>
</evidence>
<keyword evidence="6" id="KW-1032">Host cell membrane</keyword>
<dbReference type="GO" id="GO:0055036">
    <property type="term" value="C:virion membrane"/>
    <property type="evidence" value="ECO:0007669"/>
    <property type="project" value="UniProtKB-SubCell"/>
</dbReference>